<feature type="non-terminal residue" evidence="2">
    <location>
        <position position="1"/>
    </location>
</feature>
<dbReference type="PANTHER" id="PTHR33110">
    <property type="entry name" value="F-BOX/KELCH-REPEAT PROTEIN-RELATED"/>
    <property type="match status" value="1"/>
</dbReference>
<name>A0A5J9SPB1_9POAL</name>
<evidence type="ECO:0000259" key="1">
    <source>
        <dbReference type="Pfam" id="PF03478"/>
    </source>
</evidence>
<proteinExistence type="predicted"/>
<gene>
    <name evidence="2" type="ORF">EJB05_53739</name>
</gene>
<evidence type="ECO:0000313" key="2">
    <source>
        <dbReference type="EMBL" id="TVU00821.1"/>
    </source>
</evidence>
<sequence>MPTAAVPKAATTPPWADLPSDLLSEISGRFHTTSDYVHFHAVCKPWRNSIPPPARRPALLPWLLAPRDGTGYQKALCVFSSKKKPHRAAATEICFPDRRWVISVEDGRAARWLLTSSSFNYSGLGGPLNGSTGAVSLPRFQDEIKSWEESADSVASSDGTIIVYACGPIHRWNCGGFGFDVALRHPRDAEWTLVQRNNVDLYGDWCLAYRNRQIILCTLHWWRIVSTMKAEATADDTTWNRMPGEPGKVSVSSHLVESREELLLAFVQLDKDHILKEADDISNLATALSVSVYTLTEVEGGELRWVKRDVRSLSDRVLFLGRQSSFAADTARLGMSCGGCAYFVGRRKIYDGIWNKALLQCHVFKYSFVDDTAELVEHLSKEWADKGGTWITPQPNIAPTKVLLRSSYNRRK</sequence>
<dbReference type="Pfam" id="PF03478">
    <property type="entry name" value="Beta-prop_KIB1-4"/>
    <property type="match status" value="1"/>
</dbReference>
<protein>
    <recommendedName>
        <fullName evidence="1">KIB1-4 beta-propeller domain-containing protein</fullName>
    </recommendedName>
</protein>
<dbReference type="EMBL" id="RWGY01000541">
    <property type="protein sequence ID" value="TVU00821.1"/>
    <property type="molecule type" value="Genomic_DNA"/>
</dbReference>
<comment type="caution">
    <text evidence="2">The sequence shown here is derived from an EMBL/GenBank/DDBJ whole genome shotgun (WGS) entry which is preliminary data.</text>
</comment>
<dbReference type="Proteomes" id="UP000324897">
    <property type="component" value="Unassembled WGS sequence"/>
</dbReference>
<keyword evidence="3" id="KW-1185">Reference proteome</keyword>
<reference evidence="2 3" key="1">
    <citation type="journal article" date="2019" name="Sci. Rep.">
        <title>A high-quality genome of Eragrostis curvula grass provides insights into Poaceae evolution and supports new strategies to enhance forage quality.</title>
        <authorList>
            <person name="Carballo J."/>
            <person name="Santos B.A.C.M."/>
            <person name="Zappacosta D."/>
            <person name="Garbus I."/>
            <person name="Selva J.P."/>
            <person name="Gallo C.A."/>
            <person name="Diaz A."/>
            <person name="Albertini E."/>
            <person name="Caccamo M."/>
            <person name="Echenique V."/>
        </authorList>
    </citation>
    <scope>NUCLEOTIDE SEQUENCE [LARGE SCALE GENOMIC DNA]</scope>
    <source>
        <strain evidence="3">cv. Victoria</strain>
        <tissue evidence="2">Leaf</tissue>
    </source>
</reference>
<feature type="domain" description="KIB1-4 beta-propeller" evidence="1">
    <location>
        <begin position="170"/>
        <end position="345"/>
    </location>
</feature>
<evidence type="ECO:0000313" key="3">
    <source>
        <dbReference type="Proteomes" id="UP000324897"/>
    </source>
</evidence>
<dbReference type="PANTHER" id="PTHR33110:SF134">
    <property type="entry name" value="OS09G0565350 PROTEIN"/>
    <property type="match status" value="1"/>
</dbReference>
<accession>A0A5J9SPB1</accession>
<dbReference type="InterPro" id="IPR005174">
    <property type="entry name" value="KIB1-4_b-propeller"/>
</dbReference>
<dbReference type="AlphaFoldDB" id="A0A5J9SPB1"/>
<dbReference type="Gramene" id="TVU00821">
    <property type="protein sequence ID" value="TVU00821"/>
    <property type="gene ID" value="EJB05_53739"/>
</dbReference>
<dbReference type="OrthoDB" id="694843at2759"/>
<organism evidence="2 3">
    <name type="scientific">Eragrostis curvula</name>
    <name type="common">weeping love grass</name>
    <dbReference type="NCBI Taxonomy" id="38414"/>
    <lineage>
        <taxon>Eukaryota</taxon>
        <taxon>Viridiplantae</taxon>
        <taxon>Streptophyta</taxon>
        <taxon>Embryophyta</taxon>
        <taxon>Tracheophyta</taxon>
        <taxon>Spermatophyta</taxon>
        <taxon>Magnoliopsida</taxon>
        <taxon>Liliopsida</taxon>
        <taxon>Poales</taxon>
        <taxon>Poaceae</taxon>
        <taxon>PACMAD clade</taxon>
        <taxon>Chloridoideae</taxon>
        <taxon>Eragrostideae</taxon>
        <taxon>Eragrostidinae</taxon>
        <taxon>Eragrostis</taxon>
    </lineage>
</organism>